<dbReference type="GO" id="GO:0006223">
    <property type="term" value="P:uracil salvage"/>
    <property type="evidence" value="ECO:0007669"/>
    <property type="project" value="InterPro"/>
</dbReference>
<comment type="similarity">
    <text evidence="3">Belongs to the UPRTase family.</text>
</comment>
<keyword evidence="6" id="KW-0328">Glycosyltransferase</keyword>
<evidence type="ECO:0000256" key="7">
    <source>
        <dbReference type="ARBA" id="ARBA00022679"/>
    </source>
</evidence>
<keyword evidence="9" id="KW-0342">GTP-binding</keyword>
<comment type="cofactor">
    <cofactor evidence="1">
        <name>Mg(2+)</name>
        <dbReference type="ChEBI" id="CHEBI:18420"/>
    </cofactor>
</comment>
<dbReference type="PANTHER" id="PTHR32315">
    <property type="entry name" value="ADENINE PHOSPHORIBOSYLTRANSFERASE"/>
    <property type="match status" value="1"/>
</dbReference>
<dbReference type="GO" id="GO:0004845">
    <property type="term" value="F:uracil phosphoribosyltransferase activity"/>
    <property type="evidence" value="ECO:0007669"/>
    <property type="project" value="UniProtKB-EC"/>
</dbReference>
<evidence type="ECO:0000256" key="3">
    <source>
        <dbReference type="ARBA" id="ARBA00009516"/>
    </source>
</evidence>
<dbReference type="UniPathway" id="UPA00574">
    <property type="reaction ID" value="UER00636"/>
</dbReference>
<name>A0A381ZWJ9_9ZZZZ</name>
<keyword evidence="7" id="KW-0808">Transferase</keyword>
<accession>A0A381ZWJ9</accession>
<dbReference type="InterPro" id="IPR050054">
    <property type="entry name" value="UPRTase/APRTase"/>
</dbReference>
<dbReference type="InterPro" id="IPR005765">
    <property type="entry name" value="UPRT"/>
</dbReference>
<evidence type="ECO:0000256" key="4">
    <source>
        <dbReference type="ARBA" id="ARBA00011894"/>
    </source>
</evidence>
<evidence type="ECO:0000256" key="8">
    <source>
        <dbReference type="ARBA" id="ARBA00022741"/>
    </source>
</evidence>
<evidence type="ECO:0000259" key="11">
    <source>
        <dbReference type="Pfam" id="PF14681"/>
    </source>
</evidence>
<dbReference type="InterPro" id="IPR000836">
    <property type="entry name" value="PRTase_dom"/>
</dbReference>
<gene>
    <name evidence="12" type="ORF">METZ01_LOCUS146500</name>
</gene>
<sequence length="206" mass="23191">MLTLIKSPFLEYKLTILRNKKTTNSLFRQTMNEISYLIAAEVLKYVKYKRVSVQTPLTKTLGKDLSKTIVIVPILRAGLGLIEGFIKFLPDAEKGHIGLYRDEQTYRPVEYLCKLPRIKNKDFIVLDPMLATGNSAIEAINLIKRSGVTLSNIKLVSLLAAPEGIQNIKKHHKGLHFFTCSIDKKLNKNKFIVPGLGDAGDRYMGT</sequence>
<dbReference type="NCBIfam" id="NF001097">
    <property type="entry name" value="PRK00129.1"/>
    <property type="match status" value="1"/>
</dbReference>
<keyword evidence="8" id="KW-0547">Nucleotide-binding</keyword>
<dbReference type="InterPro" id="IPR029057">
    <property type="entry name" value="PRTase-like"/>
</dbReference>
<dbReference type="AlphaFoldDB" id="A0A381ZWJ9"/>
<dbReference type="GO" id="GO:0005525">
    <property type="term" value="F:GTP binding"/>
    <property type="evidence" value="ECO:0007669"/>
    <property type="project" value="UniProtKB-KW"/>
</dbReference>
<dbReference type="NCBIfam" id="TIGR01091">
    <property type="entry name" value="upp"/>
    <property type="match status" value="1"/>
</dbReference>
<protein>
    <recommendedName>
        <fullName evidence="4">uracil phosphoribosyltransferase</fullName>
        <ecNumber evidence="4">2.4.2.9</ecNumber>
    </recommendedName>
    <alternativeName>
        <fullName evidence="10">UMP pyrophosphorylase</fullName>
    </alternativeName>
</protein>
<evidence type="ECO:0000256" key="1">
    <source>
        <dbReference type="ARBA" id="ARBA00001946"/>
    </source>
</evidence>
<evidence type="ECO:0000256" key="9">
    <source>
        <dbReference type="ARBA" id="ARBA00023134"/>
    </source>
</evidence>
<dbReference type="EC" id="2.4.2.9" evidence="4"/>
<evidence type="ECO:0000256" key="10">
    <source>
        <dbReference type="ARBA" id="ARBA00031082"/>
    </source>
</evidence>
<keyword evidence="5" id="KW-0021">Allosteric enzyme</keyword>
<comment type="pathway">
    <text evidence="2">Pyrimidine metabolism; UMP biosynthesis via salvage pathway; UMP from uracil: step 1/1.</text>
</comment>
<feature type="domain" description="Phosphoribosyltransferase" evidence="11">
    <location>
        <begin position="5"/>
        <end position="206"/>
    </location>
</feature>
<evidence type="ECO:0000313" key="12">
    <source>
        <dbReference type="EMBL" id="SVA93646.1"/>
    </source>
</evidence>
<reference evidence="12" key="1">
    <citation type="submission" date="2018-05" db="EMBL/GenBank/DDBJ databases">
        <authorList>
            <person name="Lanie J.A."/>
            <person name="Ng W.-L."/>
            <person name="Kazmierczak K.M."/>
            <person name="Andrzejewski T.M."/>
            <person name="Davidsen T.M."/>
            <person name="Wayne K.J."/>
            <person name="Tettelin H."/>
            <person name="Glass J.I."/>
            <person name="Rusch D."/>
            <person name="Podicherti R."/>
            <person name="Tsui H.-C.T."/>
            <person name="Winkler M.E."/>
        </authorList>
    </citation>
    <scope>NUCLEOTIDE SEQUENCE</scope>
</reference>
<proteinExistence type="inferred from homology"/>
<dbReference type="GO" id="GO:0044206">
    <property type="term" value="P:UMP salvage"/>
    <property type="evidence" value="ECO:0007669"/>
    <property type="project" value="UniProtKB-UniPathway"/>
</dbReference>
<dbReference type="CDD" id="cd06223">
    <property type="entry name" value="PRTases_typeI"/>
    <property type="match status" value="1"/>
</dbReference>
<dbReference type="SUPFAM" id="SSF53271">
    <property type="entry name" value="PRTase-like"/>
    <property type="match status" value="1"/>
</dbReference>
<evidence type="ECO:0000256" key="5">
    <source>
        <dbReference type="ARBA" id="ARBA00022533"/>
    </source>
</evidence>
<dbReference type="PANTHER" id="PTHR32315:SF4">
    <property type="entry name" value="URACIL PHOSPHORIBOSYLTRANSFERASE, CHLOROPLASTIC"/>
    <property type="match status" value="1"/>
</dbReference>
<evidence type="ECO:0000256" key="2">
    <source>
        <dbReference type="ARBA" id="ARBA00005180"/>
    </source>
</evidence>
<dbReference type="FunFam" id="3.40.50.2020:FF:000023">
    <property type="entry name" value="Probable uracil phosphoribosyltransferase"/>
    <property type="match status" value="1"/>
</dbReference>
<evidence type="ECO:0000256" key="6">
    <source>
        <dbReference type="ARBA" id="ARBA00022676"/>
    </source>
</evidence>
<dbReference type="Gene3D" id="3.40.50.2020">
    <property type="match status" value="1"/>
</dbReference>
<dbReference type="EMBL" id="UINC01022954">
    <property type="protein sequence ID" value="SVA93646.1"/>
    <property type="molecule type" value="Genomic_DNA"/>
</dbReference>
<organism evidence="12">
    <name type="scientific">marine metagenome</name>
    <dbReference type="NCBI Taxonomy" id="408172"/>
    <lineage>
        <taxon>unclassified sequences</taxon>
        <taxon>metagenomes</taxon>
        <taxon>ecological metagenomes</taxon>
    </lineage>
</organism>
<dbReference type="Pfam" id="PF14681">
    <property type="entry name" value="UPRTase"/>
    <property type="match status" value="1"/>
</dbReference>